<keyword evidence="3" id="KW-1185">Reference proteome</keyword>
<keyword evidence="1" id="KW-0472">Membrane</keyword>
<protein>
    <submittedName>
        <fullName evidence="2">Uncharacterized protein</fullName>
    </submittedName>
</protein>
<evidence type="ECO:0000256" key="1">
    <source>
        <dbReference type="SAM" id="Phobius"/>
    </source>
</evidence>
<proteinExistence type="predicted"/>
<feature type="transmembrane region" description="Helical" evidence="1">
    <location>
        <begin position="55"/>
        <end position="71"/>
    </location>
</feature>
<comment type="caution">
    <text evidence="2">The sequence shown here is derived from an EMBL/GenBank/DDBJ whole genome shotgun (WGS) entry which is preliminary data.</text>
</comment>
<dbReference type="AlphaFoldDB" id="A0A2A5R0F1"/>
<evidence type="ECO:0000313" key="3">
    <source>
        <dbReference type="Proteomes" id="UP000219689"/>
    </source>
</evidence>
<evidence type="ECO:0000313" key="2">
    <source>
        <dbReference type="EMBL" id="PCR92575.1"/>
    </source>
</evidence>
<dbReference type="Proteomes" id="UP000219689">
    <property type="component" value="Unassembled WGS sequence"/>
</dbReference>
<reference evidence="2 3" key="1">
    <citation type="submission" date="2017-09" db="EMBL/GenBank/DDBJ databases">
        <title>Genome sequences of Natrinema ejinorence JCM 13890T.</title>
        <authorList>
            <person name="Roh S.W."/>
            <person name="Kim Y.B."/>
            <person name="Kim J.Y."/>
        </authorList>
    </citation>
    <scope>NUCLEOTIDE SEQUENCE [LARGE SCALE GENOMIC DNA]</scope>
    <source>
        <strain evidence="2 3">JCM 13890</strain>
    </source>
</reference>
<sequence length="83" mass="8721">MLVVVVIPILGPQLYLAVTDGDGEYAPRTRIRTAALVSLALLLSFLAVADGTDRTILGLLAGGVALGYLCYEGGIGYRRAREA</sequence>
<keyword evidence="1" id="KW-1133">Transmembrane helix</keyword>
<organism evidence="2 3">
    <name type="scientific">Natrinema ejinorense</name>
    <dbReference type="NCBI Taxonomy" id="373386"/>
    <lineage>
        <taxon>Archaea</taxon>
        <taxon>Methanobacteriati</taxon>
        <taxon>Methanobacteriota</taxon>
        <taxon>Stenosarchaea group</taxon>
        <taxon>Halobacteria</taxon>
        <taxon>Halobacteriales</taxon>
        <taxon>Natrialbaceae</taxon>
        <taxon>Natrinema</taxon>
    </lineage>
</organism>
<accession>A0A2A5R0F1</accession>
<dbReference type="OrthoDB" id="177999at2157"/>
<keyword evidence="1" id="KW-0812">Transmembrane</keyword>
<gene>
    <name evidence="2" type="ORF">CP557_02360</name>
</gene>
<feature type="transmembrane region" description="Helical" evidence="1">
    <location>
        <begin position="31"/>
        <end position="49"/>
    </location>
</feature>
<name>A0A2A5R0F1_9EURY</name>
<dbReference type="EMBL" id="NXNI01000001">
    <property type="protein sequence ID" value="PCR92575.1"/>
    <property type="molecule type" value="Genomic_DNA"/>
</dbReference>